<evidence type="ECO:0000259" key="6">
    <source>
        <dbReference type="PROSITE" id="PS51918"/>
    </source>
</evidence>
<dbReference type="InterPro" id="IPR007197">
    <property type="entry name" value="rSAM"/>
</dbReference>
<comment type="cofactor">
    <cofactor evidence="1">
        <name>[4Fe-4S] cluster</name>
        <dbReference type="ChEBI" id="CHEBI:49883"/>
    </cofactor>
</comment>
<dbReference type="Pfam" id="PF04055">
    <property type="entry name" value="Radical_SAM"/>
    <property type="match status" value="1"/>
</dbReference>
<dbReference type="Gene3D" id="3.20.20.70">
    <property type="entry name" value="Aldolase class I"/>
    <property type="match status" value="1"/>
</dbReference>
<evidence type="ECO:0000256" key="2">
    <source>
        <dbReference type="ARBA" id="ARBA00022691"/>
    </source>
</evidence>
<dbReference type="SFLD" id="SFLDG01067">
    <property type="entry name" value="SPASM/twitch_domain_containing"/>
    <property type="match status" value="1"/>
</dbReference>
<dbReference type="Proteomes" id="UP001595665">
    <property type="component" value="Unassembled WGS sequence"/>
</dbReference>
<dbReference type="PROSITE" id="PS51918">
    <property type="entry name" value="RADICAL_SAM"/>
    <property type="match status" value="1"/>
</dbReference>
<organism evidence="7 8">
    <name type="scientific">Massilia haematophila</name>
    <dbReference type="NCBI Taxonomy" id="457923"/>
    <lineage>
        <taxon>Bacteria</taxon>
        <taxon>Pseudomonadati</taxon>
        <taxon>Pseudomonadota</taxon>
        <taxon>Betaproteobacteria</taxon>
        <taxon>Burkholderiales</taxon>
        <taxon>Oxalobacteraceae</taxon>
        <taxon>Telluria group</taxon>
        <taxon>Massilia</taxon>
    </lineage>
</organism>
<dbReference type="CDD" id="cd01335">
    <property type="entry name" value="Radical_SAM"/>
    <property type="match status" value="1"/>
</dbReference>
<feature type="domain" description="Radical SAM core" evidence="6">
    <location>
        <begin position="1"/>
        <end position="222"/>
    </location>
</feature>
<gene>
    <name evidence="7" type="ORF">ACFOPH_12190</name>
</gene>
<dbReference type="InterPro" id="IPR058240">
    <property type="entry name" value="rSAM_sf"/>
</dbReference>
<name>A0ABV7PIM7_9BURK</name>
<keyword evidence="5" id="KW-0411">Iron-sulfur</keyword>
<evidence type="ECO:0000313" key="7">
    <source>
        <dbReference type="EMBL" id="MFC3458994.1"/>
    </source>
</evidence>
<dbReference type="PANTHER" id="PTHR11228">
    <property type="entry name" value="RADICAL SAM DOMAIN PROTEIN"/>
    <property type="match status" value="1"/>
</dbReference>
<proteinExistence type="predicted"/>
<dbReference type="SUPFAM" id="SSF102114">
    <property type="entry name" value="Radical SAM enzymes"/>
    <property type="match status" value="1"/>
</dbReference>
<evidence type="ECO:0000256" key="3">
    <source>
        <dbReference type="ARBA" id="ARBA00022723"/>
    </source>
</evidence>
<keyword evidence="4" id="KW-0408">Iron</keyword>
<dbReference type="EMBL" id="JBHRVV010000001">
    <property type="protein sequence ID" value="MFC3458994.1"/>
    <property type="molecule type" value="Genomic_DNA"/>
</dbReference>
<protein>
    <submittedName>
        <fullName evidence="7">Radical SAM protein</fullName>
    </submittedName>
</protein>
<keyword evidence="8" id="KW-1185">Reference proteome</keyword>
<keyword evidence="3" id="KW-0479">Metal-binding</keyword>
<evidence type="ECO:0000256" key="1">
    <source>
        <dbReference type="ARBA" id="ARBA00001966"/>
    </source>
</evidence>
<evidence type="ECO:0000256" key="4">
    <source>
        <dbReference type="ARBA" id="ARBA00023004"/>
    </source>
</evidence>
<dbReference type="PANTHER" id="PTHR11228:SF7">
    <property type="entry name" value="PQQA PEPTIDE CYCLASE"/>
    <property type="match status" value="1"/>
</dbReference>
<dbReference type="InterPro" id="IPR013785">
    <property type="entry name" value="Aldolase_TIM"/>
</dbReference>
<dbReference type="SFLD" id="SFLDS00029">
    <property type="entry name" value="Radical_SAM"/>
    <property type="match status" value="1"/>
</dbReference>
<accession>A0ABV7PIM7</accession>
<evidence type="ECO:0000313" key="8">
    <source>
        <dbReference type="Proteomes" id="UP001595665"/>
    </source>
</evidence>
<evidence type="ECO:0000256" key="5">
    <source>
        <dbReference type="ARBA" id="ARBA00023014"/>
    </source>
</evidence>
<reference evidence="8" key="1">
    <citation type="journal article" date="2019" name="Int. J. Syst. Evol. Microbiol.">
        <title>The Global Catalogue of Microorganisms (GCM) 10K type strain sequencing project: providing services to taxonomists for standard genome sequencing and annotation.</title>
        <authorList>
            <consortium name="The Broad Institute Genomics Platform"/>
            <consortium name="The Broad Institute Genome Sequencing Center for Infectious Disease"/>
            <person name="Wu L."/>
            <person name="Ma J."/>
        </authorList>
    </citation>
    <scope>NUCLEOTIDE SEQUENCE [LARGE SCALE GENOMIC DNA]</scope>
    <source>
        <strain evidence="8">CCM 7480</strain>
    </source>
</reference>
<dbReference type="RefSeq" id="WP_379737919.1">
    <property type="nucleotide sequence ID" value="NZ_JBHRVV010000001.1"/>
</dbReference>
<keyword evidence="2" id="KW-0949">S-adenosyl-L-methionine</keyword>
<sequence>MLALTSYCNLRCQGCKYGRDFMAGSQLSWEHIRDVLDDAREAGIYNVRLYGGEPLLHPDLPRIVAYCKEIGLSPMVTTNAVVLSSRIDELYAAGLRDLSIGFYGVGAEYDEYTQRPGRARRMEASIADVRQKYGDTVKMQLNWLLRRQTCNRESLREAFEFARKYNTTLQVDMVHYSLPYFTEGPDRELQFRDEDREAIDVVINDLLMLKEQYPEMIRHTPEAIRSMPDWLLLGPKMKVPCAAREMIWVGADGTVQLCYVTFKLGNLHDMRLRDMLYTPTHTAASRAAFSVDCPNCHCGAGDRIMRDARSVGKYKA</sequence>
<comment type="caution">
    <text evidence="7">The sequence shown here is derived from an EMBL/GenBank/DDBJ whole genome shotgun (WGS) entry which is preliminary data.</text>
</comment>
<dbReference type="InterPro" id="IPR050377">
    <property type="entry name" value="Radical_SAM_PqqE_MftC-like"/>
</dbReference>